<evidence type="ECO:0000313" key="3">
    <source>
        <dbReference type="Proteomes" id="UP000467840"/>
    </source>
</evidence>
<organism evidence="2 3">
    <name type="scientific">Hevea brasiliensis</name>
    <name type="common">Para rubber tree</name>
    <name type="synonym">Siphonia brasiliensis</name>
    <dbReference type="NCBI Taxonomy" id="3981"/>
    <lineage>
        <taxon>Eukaryota</taxon>
        <taxon>Viridiplantae</taxon>
        <taxon>Streptophyta</taxon>
        <taxon>Embryophyta</taxon>
        <taxon>Tracheophyta</taxon>
        <taxon>Spermatophyta</taxon>
        <taxon>Magnoliopsida</taxon>
        <taxon>eudicotyledons</taxon>
        <taxon>Gunneridae</taxon>
        <taxon>Pentapetalae</taxon>
        <taxon>rosids</taxon>
        <taxon>fabids</taxon>
        <taxon>Malpighiales</taxon>
        <taxon>Euphorbiaceae</taxon>
        <taxon>Crotonoideae</taxon>
        <taxon>Micrandreae</taxon>
        <taxon>Hevea</taxon>
    </lineage>
</organism>
<comment type="caution">
    <text evidence="2">The sequence shown here is derived from an EMBL/GenBank/DDBJ whole genome shotgun (WGS) entry which is preliminary data.</text>
</comment>
<gene>
    <name evidence="2" type="ORF">GH714_013715</name>
</gene>
<evidence type="ECO:0000256" key="1">
    <source>
        <dbReference type="SAM" id="MobiDB-lite"/>
    </source>
</evidence>
<name>A0A6A6LPX0_HEVBR</name>
<dbReference type="PANTHER" id="PTHR46354:SF2">
    <property type="entry name" value="PROTEIN DOG1-LIKE 4"/>
    <property type="match status" value="1"/>
</dbReference>
<dbReference type="InterPro" id="IPR051886">
    <property type="entry name" value="Seed_Dev/Stress_Resp_Reg"/>
</dbReference>
<evidence type="ECO:0000313" key="2">
    <source>
        <dbReference type="EMBL" id="KAF2303094.1"/>
    </source>
</evidence>
<dbReference type="PANTHER" id="PTHR46354">
    <property type="entry name" value="DOG1 DOMAIN-CONTAINING PROTEIN"/>
    <property type="match status" value="1"/>
</dbReference>
<feature type="compositionally biased region" description="Basic and acidic residues" evidence="1">
    <location>
        <begin position="68"/>
        <end position="79"/>
    </location>
</feature>
<protein>
    <submittedName>
        <fullName evidence="2">Uncharacterized protein</fullName>
    </submittedName>
</protein>
<feature type="compositionally biased region" description="Gly residues" evidence="1">
    <location>
        <begin position="54"/>
        <end position="64"/>
    </location>
</feature>
<dbReference type="AlphaFoldDB" id="A0A6A6LPX0"/>
<accession>A0A6A6LPX0</accession>
<feature type="compositionally biased region" description="Basic and acidic residues" evidence="1">
    <location>
        <begin position="34"/>
        <end position="43"/>
    </location>
</feature>
<dbReference type="Proteomes" id="UP000467840">
    <property type="component" value="Chromosome 16"/>
</dbReference>
<sequence length="185" mass="19554">MARKRSHQSERDHRYGEKKRKGGEGNGEATSDCSRQEDGRVGKVGDSSEEWGGSEAGGGTGVGGTERSNGRTREGDESGRLCGEGNGEATSDCSRQEDGRVGKVGGSSEEWGGSEAGGGTGAGSTERSNGRTREGDESVDCLRLRTLKGVLDVLNPLQCVEFLTGISMLQILLRQWGKKRACTIN</sequence>
<reference evidence="2 3" key="1">
    <citation type="journal article" date="2020" name="Mol. Plant">
        <title>The Chromosome-Based Rubber Tree Genome Provides New Insights into Spurge Genome Evolution and Rubber Biosynthesis.</title>
        <authorList>
            <person name="Liu J."/>
            <person name="Shi C."/>
            <person name="Shi C.C."/>
            <person name="Li W."/>
            <person name="Zhang Q.J."/>
            <person name="Zhang Y."/>
            <person name="Li K."/>
            <person name="Lu H.F."/>
            <person name="Shi C."/>
            <person name="Zhu S.T."/>
            <person name="Xiao Z.Y."/>
            <person name="Nan H."/>
            <person name="Yue Y."/>
            <person name="Zhu X.G."/>
            <person name="Wu Y."/>
            <person name="Hong X.N."/>
            <person name="Fan G.Y."/>
            <person name="Tong Y."/>
            <person name="Zhang D."/>
            <person name="Mao C.L."/>
            <person name="Liu Y.L."/>
            <person name="Hao S.J."/>
            <person name="Liu W.Q."/>
            <person name="Lv M.Q."/>
            <person name="Zhang H.B."/>
            <person name="Liu Y."/>
            <person name="Hu-Tang G.R."/>
            <person name="Wang J.P."/>
            <person name="Wang J.H."/>
            <person name="Sun Y.H."/>
            <person name="Ni S.B."/>
            <person name="Chen W.B."/>
            <person name="Zhang X.C."/>
            <person name="Jiao Y.N."/>
            <person name="Eichler E.E."/>
            <person name="Li G.H."/>
            <person name="Liu X."/>
            <person name="Gao L.Z."/>
        </authorList>
    </citation>
    <scope>NUCLEOTIDE SEQUENCE [LARGE SCALE GENOMIC DNA]</scope>
    <source>
        <strain evidence="3">cv. GT1</strain>
        <tissue evidence="2">Leaf</tissue>
    </source>
</reference>
<dbReference type="EMBL" id="JAAGAX010000009">
    <property type="protein sequence ID" value="KAF2303094.1"/>
    <property type="molecule type" value="Genomic_DNA"/>
</dbReference>
<feature type="region of interest" description="Disordered" evidence="1">
    <location>
        <begin position="1"/>
        <end position="136"/>
    </location>
</feature>
<keyword evidence="3" id="KW-1185">Reference proteome</keyword>
<proteinExistence type="predicted"/>